<dbReference type="PANTHER" id="PTHR10799">
    <property type="entry name" value="SNF2/RAD54 HELICASE FAMILY"/>
    <property type="match status" value="1"/>
</dbReference>
<proteinExistence type="predicted"/>
<evidence type="ECO:0000313" key="6">
    <source>
        <dbReference type="Proteomes" id="UP000011666"/>
    </source>
</evidence>
<dbReference type="InterPro" id="IPR049730">
    <property type="entry name" value="SNF2/RAD54-like_C"/>
</dbReference>
<dbReference type="InterPro" id="IPR027417">
    <property type="entry name" value="P-loop_NTPase"/>
</dbReference>
<dbReference type="Pfam" id="PF00271">
    <property type="entry name" value="Helicase_C"/>
    <property type="match status" value="1"/>
</dbReference>
<gene>
    <name evidence="5" type="ORF">GS4_02_01080</name>
</gene>
<dbReference type="EMBL" id="BANX01000002">
    <property type="protein sequence ID" value="GAC66397.1"/>
    <property type="molecule type" value="Genomic_DNA"/>
</dbReference>
<dbReference type="CDD" id="cd18793">
    <property type="entry name" value="SF2_C_SNF"/>
    <property type="match status" value="1"/>
</dbReference>
<keyword evidence="5" id="KW-0347">Helicase</keyword>
<keyword evidence="6" id="KW-1185">Reference proteome</keyword>
<feature type="domain" description="Helicase ATP-binding" evidence="3">
    <location>
        <begin position="520"/>
        <end position="684"/>
    </location>
</feature>
<dbReference type="GO" id="GO:0004386">
    <property type="term" value="F:helicase activity"/>
    <property type="evidence" value="ECO:0007669"/>
    <property type="project" value="UniProtKB-KW"/>
</dbReference>
<dbReference type="SMART" id="SM00490">
    <property type="entry name" value="HELICc"/>
    <property type="match status" value="1"/>
</dbReference>
<dbReference type="SMART" id="SM00487">
    <property type="entry name" value="DEXDc"/>
    <property type="match status" value="1"/>
</dbReference>
<dbReference type="AlphaFoldDB" id="M0QG92"/>
<sequence length="988" mass="106875">MLPLHAVWRPGVGLGVWRDASSRPPGESDPADTAGESGSGNGADAPTTDDLPAGIAEMLAGRRFRRRLPVIDEFGGRTFVDALTLGTPSAVAFLDLTRSTPVSGEIAWYRHLLDGIRRMVAAGAVAPGVASVAGEPTLRWHTIPTPPWRTWLSVMAASAPGVAETNGGAAALADLTAELVDHETRARLRVGGRQIGTQPPLIAALLPDAPQDLPIAVDRVASATAAWTSWNTGVPEPDSALVLRLFEPDDGTGGLDADADDLEPFDADALRWRLQVCRRSADGHIEPVAPHRLDPHELDQITSGLADAHRAFPELGQAEPDHANLDYLLDTRLVGALFDSGAAALTAAGIAMLLPRTIAEVRPTLHLRARPVATSTARAALVGLAEIRDFEWRLALGDGPGAVELTEADLEELARQRGDLIRLRGVWVRAEGAALSRAAAFVTAQRAASTTDQPADMGELFGLLTDGADRVPVPVTSVKGLDWLDQIAESGTLRPESTPVPALLDVELRPYQQRGLDWLAYLSRIGIGGVLADDMGLGKTVQVIALLCHERAGDAPRREPTLIVCPMSVVGNWEREIARFAADLRVLVHHGPARNSRAGFGSARADADVVITTFAIATRDRELLSAHRWERIVVDEAQHLKNVATAAAKAVRAIPARHRVALTGTPVENRLEDLRAVIDLVNPGMLGSASGFRARYAEPIERDRDPQAVRRLSAITRPFVLRREKTDPAILADLPEKSEMTVRVNLTVEQAALYRAIIDELMAALRDSRQRVLRRRTVLAALTRLKQICNHPAHYLADGSPLVKRGAHRSGKVELLADMVTTSIDEGDRVLVFTQFAAFGELLAEWLTDELATPVPLLHGGVGRPDRDRMVADFQRDDGPPVMLATLKAGGTGLNLTAANHVVHVDRWWNPAVEDQATDRAYRIGQTRRVQVSRFVCVGTIEERIDDMIAAKRELSRLTVDAGESWLADLGDEALLDLFRLRDEAVSE</sequence>
<evidence type="ECO:0000313" key="5">
    <source>
        <dbReference type="EMBL" id="GAC66397.1"/>
    </source>
</evidence>
<name>M0QG92_9ACTN</name>
<evidence type="ECO:0000256" key="2">
    <source>
        <dbReference type="SAM" id="MobiDB-lite"/>
    </source>
</evidence>
<dbReference type="Pfam" id="PF00176">
    <property type="entry name" value="SNF2-rel_dom"/>
    <property type="match status" value="1"/>
</dbReference>
<comment type="caution">
    <text evidence="5">The sequence shown here is derived from an EMBL/GenBank/DDBJ whole genome shotgun (WGS) entry which is preliminary data.</text>
</comment>
<dbReference type="SUPFAM" id="SSF52540">
    <property type="entry name" value="P-loop containing nucleoside triphosphate hydrolases"/>
    <property type="match status" value="2"/>
</dbReference>
<feature type="region of interest" description="Disordered" evidence="2">
    <location>
        <begin position="17"/>
        <end position="51"/>
    </location>
</feature>
<dbReference type="Pfam" id="PF12419">
    <property type="entry name" value="DUF3670"/>
    <property type="match status" value="1"/>
</dbReference>
<dbReference type="eggNOG" id="COG0553">
    <property type="taxonomic scope" value="Bacteria"/>
</dbReference>
<dbReference type="STRING" id="1223545.GS4_02_01080"/>
<keyword evidence="1" id="KW-0378">Hydrolase</keyword>
<dbReference type="GO" id="GO:0016787">
    <property type="term" value="F:hydrolase activity"/>
    <property type="evidence" value="ECO:0007669"/>
    <property type="project" value="UniProtKB-KW"/>
</dbReference>
<dbReference type="Gene3D" id="3.40.50.300">
    <property type="entry name" value="P-loop containing nucleotide triphosphate hydrolases"/>
    <property type="match status" value="1"/>
</dbReference>
<dbReference type="Gene3D" id="3.40.50.10810">
    <property type="entry name" value="Tandem AAA-ATPase domain"/>
    <property type="match status" value="1"/>
</dbReference>
<dbReference type="InterPro" id="IPR000330">
    <property type="entry name" value="SNF2_N"/>
</dbReference>
<dbReference type="InterPro" id="IPR022138">
    <property type="entry name" value="DUF3670"/>
</dbReference>
<protein>
    <submittedName>
        <fullName evidence="5">Putative helicase</fullName>
    </submittedName>
</protein>
<dbReference type="GO" id="GO:0005524">
    <property type="term" value="F:ATP binding"/>
    <property type="evidence" value="ECO:0007669"/>
    <property type="project" value="InterPro"/>
</dbReference>
<dbReference type="Proteomes" id="UP000011666">
    <property type="component" value="Unassembled WGS sequence"/>
</dbReference>
<dbReference type="InterPro" id="IPR001650">
    <property type="entry name" value="Helicase_C-like"/>
</dbReference>
<reference evidence="5 6" key="1">
    <citation type="submission" date="2013-01" db="EMBL/GenBank/DDBJ databases">
        <title>Whole genome shotgun sequence of Gordonia soli NBRC 108243.</title>
        <authorList>
            <person name="Isaki-Nakamura S."/>
            <person name="Hosoyama A."/>
            <person name="Tsuchikane K."/>
            <person name="Ando Y."/>
            <person name="Baba S."/>
            <person name="Ohji S."/>
            <person name="Hamada M."/>
            <person name="Tamura T."/>
            <person name="Yamazoe A."/>
            <person name="Yamazaki S."/>
            <person name="Fujita N."/>
        </authorList>
    </citation>
    <scope>NUCLEOTIDE SEQUENCE [LARGE SCALE GENOMIC DNA]</scope>
    <source>
        <strain evidence="5 6">NBRC 108243</strain>
    </source>
</reference>
<accession>M0QG92</accession>
<dbReference type="InterPro" id="IPR014001">
    <property type="entry name" value="Helicase_ATP-bd"/>
</dbReference>
<evidence type="ECO:0000259" key="3">
    <source>
        <dbReference type="PROSITE" id="PS51192"/>
    </source>
</evidence>
<dbReference type="PROSITE" id="PS51192">
    <property type="entry name" value="HELICASE_ATP_BIND_1"/>
    <property type="match status" value="1"/>
</dbReference>
<organism evidence="5 6">
    <name type="scientific">Gordonia soli NBRC 108243</name>
    <dbReference type="NCBI Taxonomy" id="1223545"/>
    <lineage>
        <taxon>Bacteria</taxon>
        <taxon>Bacillati</taxon>
        <taxon>Actinomycetota</taxon>
        <taxon>Actinomycetes</taxon>
        <taxon>Mycobacteriales</taxon>
        <taxon>Gordoniaceae</taxon>
        <taxon>Gordonia</taxon>
    </lineage>
</organism>
<evidence type="ECO:0000256" key="1">
    <source>
        <dbReference type="ARBA" id="ARBA00022801"/>
    </source>
</evidence>
<dbReference type="PROSITE" id="PS51194">
    <property type="entry name" value="HELICASE_CTER"/>
    <property type="match status" value="1"/>
</dbReference>
<evidence type="ECO:0000259" key="4">
    <source>
        <dbReference type="PROSITE" id="PS51194"/>
    </source>
</evidence>
<keyword evidence="5" id="KW-0547">Nucleotide-binding</keyword>
<feature type="domain" description="Helicase C-terminal" evidence="4">
    <location>
        <begin position="815"/>
        <end position="971"/>
    </location>
</feature>
<dbReference type="InterPro" id="IPR038718">
    <property type="entry name" value="SNF2-like_sf"/>
</dbReference>
<keyword evidence="5" id="KW-0067">ATP-binding</keyword>